<proteinExistence type="predicted"/>
<comment type="caution">
    <text evidence="1">The sequence shown here is derived from an EMBL/GenBank/DDBJ whole genome shotgun (WGS) entry which is preliminary data.</text>
</comment>
<accession>A0ACC0C9F5</accession>
<name>A0ACC0C9F5_CATRO</name>
<sequence>MNEGSRSEDVQFSGRYKDFNVNRDMMKLHFELGMRFTNSKQFKDAVKTYAINEGKAIKFRPNGPTRVKAICKNEICGFILASVEHARKTDDLVLKSMSLRHNNCNHEWKNPLITYKWIAMRHIELIAGPQEDQYRMVWRYADELKKTHPSSTIEVVHEPFRDLGKFPRFMRMYYCLDPLERGFLTTCRSLVVVDGCHIKGPYRTQLLTAVAPNPNNGWWPIAYVVVEKEAREQWQWFFDLQSQDLDIPTQGFGWTFISDRQKHLYCNFKKLHRRKALKDMLWRIVRSSNLQLYEAAMKDLEEYDVAAFTWVKKGPILNQWRRAFFSDHVKSDMLCNNLSESFKAFILEARDKPIISLMEGIRVLIMQKIEGRRSWILKLPESGCCPRIRDLVEKNVVDSRVWKPIWNGLDGYRVKRTRKSQLLWT</sequence>
<keyword evidence="2" id="KW-1185">Reference proteome</keyword>
<dbReference type="Proteomes" id="UP001060085">
    <property type="component" value="Linkage Group LG01"/>
</dbReference>
<gene>
    <name evidence="1" type="ORF">M9H77_02630</name>
</gene>
<protein>
    <submittedName>
        <fullName evidence="1">Uncharacterized protein</fullName>
    </submittedName>
</protein>
<evidence type="ECO:0000313" key="1">
    <source>
        <dbReference type="EMBL" id="KAI5681403.1"/>
    </source>
</evidence>
<evidence type="ECO:0000313" key="2">
    <source>
        <dbReference type="Proteomes" id="UP001060085"/>
    </source>
</evidence>
<organism evidence="1 2">
    <name type="scientific">Catharanthus roseus</name>
    <name type="common">Madagascar periwinkle</name>
    <name type="synonym">Vinca rosea</name>
    <dbReference type="NCBI Taxonomy" id="4058"/>
    <lineage>
        <taxon>Eukaryota</taxon>
        <taxon>Viridiplantae</taxon>
        <taxon>Streptophyta</taxon>
        <taxon>Embryophyta</taxon>
        <taxon>Tracheophyta</taxon>
        <taxon>Spermatophyta</taxon>
        <taxon>Magnoliopsida</taxon>
        <taxon>eudicotyledons</taxon>
        <taxon>Gunneridae</taxon>
        <taxon>Pentapetalae</taxon>
        <taxon>asterids</taxon>
        <taxon>lamiids</taxon>
        <taxon>Gentianales</taxon>
        <taxon>Apocynaceae</taxon>
        <taxon>Rauvolfioideae</taxon>
        <taxon>Vinceae</taxon>
        <taxon>Catharanthinae</taxon>
        <taxon>Catharanthus</taxon>
    </lineage>
</organism>
<dbReference type="EMBL" id="CM044701">
    <property type="protein sequence ID" value="KAI5681403.1"/>
    <property type="molecule type" value="Genomic_DNA"/>
</dbReference>
<reference evidence="2" key="1">
    <citation type="journal article" date="2023" name="Nat. Plants">
        <title>Single-cell RNA sequencing provides a high-resolution roadmap for understanding the multicellular compartmentation of specialized metabolism.</title>
        <authorList>
            <person name="Sun S."/>
            <person name="Shen X."/>
            <person name="Li Y."/>
            <person name="Li Y."/>
            <person name="Wang S."/>
            <person name="Li R."/>
            <person name="Zhang H."/>
            <person name="Shen G."/>
            <person name="Guo B."/>
            <person name="Wei J."/>
            <person name="Xu J."/>
            <person name="St-Pierre B."/>
            <person name="Chen S."/>
            <person name="Sun C."/>
        </authorList>
    </citation>
    <scope>NUCLEOTIDE SEQUENCE [LARGE SCALE GENOMIC DNA]</scope>
</reference>